<dbReference type="AlphaFoldDB" id="A0A2I5HS28"/>
<dbReference type="EMBL" id="CP024443">
    <property type="protein sequence ID" value="ATW71314.1"/>
    <property type="molecule type" value="Genomic_DNA"/>
</dbReference>
<dbReference type="PANTHER" id="PTHR37419">
    <property type="entry name" value="SERINE/THREONINE-PROTEIN KINASE TOXIN HIPA"/>
    <property type="match status" value="1"/>
</dbReference>
<keyword evidence="2" id="KW-0808">Transferase</keyword>
<feature type="domain" description="HipA N-terminal subdomain 1" evidence="5">
    <location>
        <begin position="25"/>
        <end position="124"/>
    </location>
</feature>
<dbReference type="Pfam" id="PF07804">
    <property type="entry name" value="HipA_C"/>
    <property type="match status" value="1"/>
</dbReference>
<organism evidence="6 7">
    <name type="scientific">Faucicola osloensis</name>
    <name type="common">Moraxella osloensis</name>
    <dbReference type="NCBI Taxonomy" id="34062"/>
    <lineage>
        <taxon>Bacteria</taxon>
        <taxon>Pseudomonadati</taxon>
        <taxon>Pseudomonadota</taxon>
        <taxon>Gammaproteobacteria</taxon>
        <taxon>Moraxellales</taxon>
        <taxon>Moraxellaceae</taxon>
        <taxon>Faucicola</taxon>
    </lineage>
</organism>
<dbReference type="Proteomes" id="UP000229340">
    <property type="component" value="Chromosome"/>
</dbReference>
<evidence type="ECO:0000313" key="7">
    <source>
        <dbReference type="Proteomes" id="UP000229340"/>
    </source>
</evidence>
<evidence type="ECO:0000313" key="6">
    <source>
        <dbReference type="EMBL" id="ATW71314.1"/>
    </source>
</evidence>
<evidence type="ECO:0000256" key="1">
    <source>
        <dbReference type="ARBA" id="ARBA00010164"/>
    </source>
</evidence>
<evidence type="ECO:0000259" key="4">
    <source>
        <dbReference type="Pfam" id="PF07804"/>
    </source>
</evidence>
<keyword evidence="3" id="KW-0418">Kinase</keyword>
<dbReference type="RefSeq" id="WP_100270690.1">
    <property type="nucleotide sequence ID" value="NZ_CP024443.1"/>
</dbReference>
<proteinExistence type="inferred from homology"/>
<protein>
    <submittedName>
        <fullName evidence="6">Type II toxin-antitoxin system HipA family toxin</fullName>
    </submittedName>
</protein>
<evidence type="ECO:0000256" key="3">
    <source>
        <dbReference type="ARBA" id="ARBA00022777"/>
    </source>
</evidence>
<dbReference type="InterPro" id="IPR017508">
    <property type="entry name" value="HipA_N1"/>
</dbReference>
<dbReference type="Pfam" id="PF13657">
    <property type="entry name" value="Couple_hipA"/>
    <property type="match status" value="1"/>
</dbReference>
<dbReference type="PANTHER" id="PTHR37419:SF8">
    <property type="entry name" value="TOXIN YJJJ"/>
    <property type="match status" value="1"/>
</dbReference>
<evidence type="ECO:0000256" key="2">
    <source>
        <dbReference type="ARBA" id="ARBA00022679"/>
    </source>
</evidence>
<gene>
    <name evidence="6" type="ORF">NP7_13430</name>
</gene>
<name>A0A2I5HS28_FAUOS</name>
<accession>A0A2I5HS28</accession>
<dbReference type="GO" id="GO:0004674">
    <property type="term" value="F:protein serine/threonine kinase activity"/>
    <property type="evidence" value="ECO:0007669"/>
    <property type="project" value="TreeGrafter"/>
</dbReference>
<dbReference type="InterPro" id="IPR012893">
    <property type="entry name" value="HipA-like_C"/>
</dbReference>
<dbReference type="InterPro" id="IPR052028">
    <property type="entry name" value="HipA_Ser/Thr_kinase"/>
</dbReference>
<feature type="domain" description="HipA-like C-terminal" evidence="4">
    <location>
        <begin position="167"/>
        <end position="399"/>
    </location>
</feature>
<reference evidence="7" key="1">
    <citation type="submission" date="2017-11" db="EMBL/GenBank/DDBJ databases">
        <title>Complete genome sequence of Moraxella osloensis NP7 isolated from human skin.</title>
        <authorList>
            <person name="Lee K."/>
            <person name="Lim J.Y."/>
            <person name="Hwang I."/>
        </authorList>
    </citation>
    <scope>NUCLEOTIDE SEQUENCE [LARGE SCALE GENOMIC DNA]</scope>
    <source>
        <strain evidence="7">NP7</strain>
    </source>
</reference>
<comment type="similarity">
    <text evidence="1">Belongs to the HipA Ser/Thr kinase family.</text>
</comment>
<evidence type="ECO:0000259" key="5">
    <source>
        <dbReference type="Pfam" id="PF13657"/>
    </source>
</evidence>
<sequence length="435" mass="48542">MTIDGKFTPVRKLDVFRLLSTGEKVAVGTLAQDSQYTYFAYENDYLSQLGNLSPFSLKADTTLQIAPKQPFLGLHGVFVDSLPDGWGLLLQDRYFRKHSILPHQITQLDRLAFVGNRGIGALQFEPNYDLEDRDNELIKLADLGLQAQAVFDGQTDDVLQALIVAGSSGGARPKAQVFISSTDDQLTTCRTVPQQGDDAWIVKFTSKNLPLGHKEGLCEAVYLTMAQQCGLNPVEWQLLSAPKKSEASYWLAVKRFDWVNGSNHAGRYHIHSMAGLLNADFRMPSLDYEDIIKASKLLCQSPEIGKLQFARAMFNLFAINQDDHSKNWAFMQDDKGVWTPTPHYDITFSPSPYGEHATAFGGFGKNPPINVIQKLAHRAGFDDWQQAKIVIEQIVDSVAQFKQIAQQFDIDTTTIKLIEKQLNGVRKANQGLLST</sequence>
<dbReference type="GO" id="GO:0005829">
    <property type="term" value="C:cytosol"/>
    <property type="evidence" value="ECO:0007669"/>
    <property type="project" value="TreeGrafter"/>
</dbReference>